<dbReference type="EMBL" id="JPKZ01001964">
    <property type="protein sequence ID" value="KHN78966.1"/>
    <property type="molecule type" value="Genomic_DNA"/>
</dbReference>
<comment type="caution">
    <text evidence="2">The sequence shown here is derived from an EMBL/GenBank/DDBJ whole genome shotgun (WGS) entry which is preliminary data.</text>
</comment>
<reference evidence="2 3" key="1">
    <citation type="submission" date="2014-11" db="EMBL/GenBank/DDBJ databases">
        <title>Genetic blueprint of the zoonotic pathogen Toxocara canis.</title>
        <authorList>
            <person name="Zhu X.-Q."/>
            <person name="Korhonen P.K."/>
            <person name="Cai H."/>
            <person name="Young N.D."/>
            <person name="Nejsum P."/>
            <person name="von Samson-Himmelstjerna G."/>
            <person name="Boag P.R."/>
            <person name="Tan P."/>
            <person name="Li Q."/>
            <person name="Min J."/>
            <person name="Yang Y."/>
            <person name="Wang X."/>
            <person name="Fang X."/>
            <person name="Hall R.S."/>
            <person name="Hofmann A."/>
            <person name="Sternberg P.W."/>
            <person name="Jex A.R."/>
            <person name="Gasser R.B."/>
        </authorList>
    </citation>
    <scope>NUCLEOTIDE SEQUENCE [LARGE SCALE GENOMIC DNA]</scope>
    <source>
        <strain evidence="2">PN_DK_2014</strain>
    </source>
</reference>
<accession>A0A0B2V6B3</accession>
<evidence type="ECO:0000313" key="2">
    <source>
        <dbReference type="EMBL" id="KHN78966.1"/>
    </source>
</evidence>
<protein>
    <submittedName>
        <fullName evidence="2">Uncharacterized protein</fullName>
    </submittedName>
</protein>
<evidence type="ECO:0000313" key="3">
    <source>
        <dbReference type="Proteomes" id="UP000031036"/>
    </source>
</evidence>
<dbReference type="Proteomes" id="UP000031036">
    <property type="component" value="Unassembled WGS sequence"/>
</dbReference>
<keyword evidence="3" id="KW-1185">Reference proteome</keyword>
<evidence type="ECO:0000256" key="1">
    <source>
        <dbReference type="SAM" id="SignalP"/>
    </source>
</evidence>
<proteinExistence type="predicted"/>
<keyword evidence="1" id="KW-0732">Signal</keyword>
<gene>
    <name evidence="2" type="ORF">Tcan_09044</name>
</gene>
<dbReference type="AlphaFoldDB" id="A0A0B2V6B3"/>
<feature type="signal peptide" evidence="1">
    <location>
        <begin position="1"/>
        <end position="19"/>
    </location>
</feature>
<name>A0A0B2V6B3_TOXCA</name>
<organism evidence="2 3">
    <name type="scientific">Toxocara canis</name>
    <name type="common">Canine roundworm</name>
    <dbReference type="NCBI Taxonomy" id="6265"/>
    <lineage>
        <taxon>Eukaryota</taxon>
        <taxon>Metazoa</taxon>
        <taxon>Ecdysozoa</taxon>
        <taxon>Nematoda</taxon>
        <taxon>Chromadorea</taxon>
        <taxon>Rhabditida</taxon>
        <taxon>Spirurina</taxon>
        <taxon>Ascaridomorpha</taxon>
        <taxon>Ascaridoidea</taxon>
        <taxon>Toxocaridae</taxon>
        <taxon>Toxocara</taxon>
    </lineage>
</organism>
<sequence length="58" mass="6224">MNVIRCCSLLIISATVVMARTVAFQGDKNETRAAGLKCLLARVMGILTVEEAQSKADL</sequence>
<feature type="chain" id="PRO_5002077980" evidence="1">
    <location>
        <begin position="20"/>
        <end position="58"/>
    </location>
</feature>